<evidence type="ECO:0000259" key="1">
    <source>
        <dbReference type="PROSITE" id="PS51725"/>
    </source>
</evidence>
<feature type="domain" description="ABM" evidence="1">
    <location>
        <begin position="3"/>
        <end position="91"/>
    </location>
</feature>
<gene>
    <name evidence="2" type="ORF">MTBBW1_2100023</name>
</gene>
<protein>
    <recommendedName>
        <fullName evidence="1">ABM domain-containing protein</fullName>
    </recommendedName>
</protein>
<sequence length="94" mass="10996">MTIKVLIKRSIPRNHANELNLLFVQLRAAAMKQKGYIGGETLKRVDSPEESLVISRWQSIEDWSRWLVSTERQEYQQNIDALVGSETKFEIYEN</sequence>
<dbReference type="SUPFAM" id="SSF54909">
    <property type="entry name" value="Dimeric alpha+beta barrel"/>
    <property type="match status" value="1"/>
</dbReference>
<dbReference type="AlphaFoldDB" id="A0A1W1HC69"/>
<organism evidence="2 3">
    <name type="scientific">Desulfamplus magnetovallimortis</name>
    <dbReference type="NCBI Taxonomy" id="1246637"/>
    <lineage>
        <taxon>Bacteria</taxon>
        <taxon>Pseudomonadati</taxon>
        <taxon>Thermodesulfobacteriota</taxon>
        <taxon>Desulfobacteria</taxon>
        <taxon>Desulfobacterales</taxon>
        <taxon>Desulfobacteraceae</taxon>
        <taxon>Desulfamplus</taxon>
    </lineage>
</organism>
<evidence type="ECO:0000313" key="3">
    <source>
        <dbReference type="Proteomes" id="UP000191931"/>
    </source>
</evidence>
<reference evidence="2 3" key="1">
    <citation type="submission" date="2017-03" db="EMBL/GenBank/DDBJ databases">
        <authorList>
            <person name="Afonso C.L."/>
            <person name="Miller P.J."/>
            <person name="Scott M.A."/>
            <person name="Spackman E."/>
            <person name="Goraichik I."/>
            <person name="Dimitrov K.M."/>
            <person name="Suarez D.L."/>
            <person name="Swayne D.E."/>
        </authorList>
    </citation>
    <scope>NUCLEOTIDE SEQUENCE [LARGE SCALE GENOMIC DNA]</scope>
    <source>
        <strain evidence="2">PRJEB14757</strain>
    </source>
</reference>
<dbReference type="Pfam" id="PF03992">
    <property type="entry name" value="ABM"/>
    <property type="match status" value="1"/>
</dbReference>
<evidence type="ECO:0000313" key="2">
    <source>
        <dbReference type="EMBL" id="SLM30084.1"/>
    </source>
</evidence>
<dbReference type="RefSeq" id="WP_080807488.1">
    <property type="nucleotide sequence ID" value="NZ_LT828557.1"/>
</dbReference>
<dbReference type="Gene3D" id="3.30.70.100">
    <property type="match status" value="1"/>
</dbReference>
<accession>A0A1W1HC69</accession>
<dbReference type="STRING" id="1246637.MTBBW1_2100023"/>
<dbReference type="OrthoDB" id="5405645at2"/>
<name>A0A1W1HC69_9BACT</name>
<dbReference type="PROSITE" id="PS51725">
    <property type="entry name" value="ABM"/>
    <property type="match status" value="1"/>
</dbReference>
<proteinExistence type="predicted"/>
<dbReference type="InterPro" id="IPR007138">
    <property type="entry name" value="ABM_dom"/>
</dbReference>
<dbReference type="Proteomes" id="UP000191931">
    <property type="component" value="Unassembled WGS sequence"/>
</dbReference>
<keyword evidence="3" id="KW-1185">Reference proteome</keyword>
<dbReference type="InterPro" id="IPR011008">
    <property type="entry name" value="Dimeric_a/b-barrel"/>
</dbReference>
<dbReference type="EMBL" id="FWEV01000125">
    <property type="protein sequence ID" value="SLM30084.1"/>
    <property type="molecule type" value="Genomic_DNA"/>
</dbReference>